<keyword evidence="1" id="KW-0812">Transmembrane</keyword>
<dbReference type="EMBL" id="CP091511">
    <property type="protein sequence ID" value="UOO89488.1"/>
    <property type="molecule type" value="Genomic_DNA"/>
</dbReference>
<keyword evidence="3" id="KW-1185">Reference proteome</keyword>
<evidence type="ECO:0000256" key="1">
    <source>
        <dbReference type="SAM" id="Phobius"/>
    </source>
</evidence>
<name>A0ABY4E2D6_9NEIS</name>
<dbReference type="RefSeq" id="WP_058357177.1">
    <property type="nucleotide sequence ID" value="NZ_CABKVG010000010.1"/>
</dbReference>
<keyword evidence="1" id="KW-1133">Transmembrane helix</keyword>
<proteinExistence type="predicted"/>
<dbReference type="InterPro" id="IPR032126">
    <property type="entry name" value="LydA_holin"/>
</dbReference>
<accession>A0ABY4E2D6</accession>
<gene>
    <name evidence="2" type="ORF">LVJ82_00465</name>
</gene>
<keyword evidence="1" id="KW-0472">Membrane</keyword>
<sequence length="111" mass="12251">MDDLITQLKTWVLVAALSMFGGMVDAIRRYPKEGTKMSLSVWMIKTLGDLFIASFAGFLTFWLYLDFTGSAEMTGILCASVSMSGYLGGKAIDIFTAAWERVISNRSEGMK</sequence>
<feature type="transmembrane region" description="Helical" evidence="1">
    <location>
        <begin position="6"/>
        <end position="27"/>
    </location>
</feature>
<feature type="transmembrane region" description="Helical" evidence="1">
    <location>
        <begin position="47"/>
        <end position="65"/>
    </location>
</feature>
<organism evidence="2 3">
    <name type="scientific">Vitreoscilla massiliensis</name>
    <dbReference type="NCBI Taxonomy" id="1689272"/>
    <lineage>
        <taxon>Bacteria</taxon>
        <taxon>Pseudomonadati</taxon>
        <taxon>Pseudomonadota</taxon>
        <taxon>Betaproteobacteria</taxon>
        <taxon>Neisseriales</taxon>
        <taxon>Neisseriaceae</taxon>
        <taxon>Vitreoscilla</taxon>
    </lineage>
</organism>
<dbReference type="Proteomes" id="UP000832011">
    <property type="component" value="Chromosome"/>
</dbReference>
<evidence type="ECO:0000313" key="2">
    <source>
        <dbReference type="EMBL" id="UOO89488.1"/>
    </source>
</evidence>
<evidence type="ECO:0000313" key="3">
    <source>
        <dbReference type="Proteomes" id="UP000832011"/>
    </source>
</evidence>
<protein>
    <submittedName>
        <fullName evidence="2">Phage holin family protein</fullName>
    </submittedName>
</protein>
<dbReference type="Pfam" id="PF16083">
    <property type="entry name" value="Phage_holin_3_3"/>
    <property type="match status" value="1"/>
</dbReference>
<reference evidence="2 3" key="1">
    <citation type="journal article" date="2022" name="Res Sq">
        <title>Evolution of multicellular longitudinally dividing oral cavity symbionts (Neisseriaceae).</title>
        <authorList>
            <person name="Nyongesa S."/>
            <person name="Weber P."/>
            <person name="Bernet E."/>
            <person name="Pullido F."/>
            <person name="Nieckarz M."/>
            <person name="Delaby M."/>
            <person name="Nieves C."/>
            <person name="Viehboeck T."/>
            <person name="Krause N."/>
            <person name="Rivera-Millot A."/>
            <person name="Nakamura A."/>
            <person name="Vischer N."/>
            <person name="VanNieuwenhze M."/>
            <person name="Brun Y."/>
            <person name="Cava F."/>
            <person name="Bulgheresi S."/>
            <person name="Veyrier F."/>
        </authorList>
    </citation>
    <scope>NUCLEOTIDE SEQUENCE [LARGE SCALE GENOMIC DNA]</scope>
    <source>
        <strain evidence="2 3">SN4</strain>
    </source>
</reference>